<organism evidence="2">
    <name type="scientific">Aphanomyces invadans</name>
    <dbReference type="NCBI Taxonomy" id="157072"/>
    <lineage>
        <taxon>Eukaryota</taxon>
        <taxon>Sar</taxon>
        <taxon>Stramenopiles</taxon>
        <taxon>Oomycota</taxon>
        <taxon>Saprolegniomycetes</taxon>
        <taxon>Saprolegniales</taxon>
        <taxon>Verrucalvaceae</taxon>
        <taxon>Aphanomyces</taxon>
    </lineage>
</organism>
<name>A0A024T7M6_9STRA</name>
<feature type="region of interest" description="Disordered" evidence="1">
    <location>
        <begin position="33"/>
        <end position="63"/>
    </location>
</feature>
<dbReference type="GeneID" id="20092359"/>
<accession>A0A024T7M6</accession>
<evidence type="ECO:0000313" key="2">
    <source>
        <dbReference type="EMBL" id="ETV89853.1"/>
    </source>
</evidence>
<dbReference type="EMBL" id="KI914279">
    <property type="protein sequence ID" value="ETV89853.1"/>
    <property type="molecule type" value="Genomic_DNA"/>
</dbReference>
<reference evidence="2" key="1">
    <citation type="submission" date="2013-12" db="EMBL/GenBank/DDBJ databases">
        <title>The Genome Sequence of Aphanomyces invadans NJM9701.</title>
        <authorList>
            <consortium name="The Broad Institute Genomics Platform"/>
            <person name="Russ C."/>
            <person name="Tyler B."/>
            <person name="van West P."/>
            <person name="Dieguez-Uribeondo J."/>
            <person name="Young S.K."/>
            <person name="Zeng Q."/>
            <person name="Gargeya S."/>
            <person name="Fitzgerald M."/>
            <person name="Abouelleil A."/>
            <person name="Alvarado L."/>
            <person name="Chapman S.B."/>
            <person name="Gainer-Dewar J."/>
            <person name="Goldberg J."/>
            <person name="Griggs A."/>
            <person name="Gujja S."/>
            <person name="Hansen M."/>
            <person name="Howarth C."/>
            <person name="Imamovic A."/>
            <person name="Ireland A."/>
            <person name="Larimer J."/>
            <person name="McCowan C."/>
            <person name="Murphy C."/>
            <person name="Pearson M."/>
            <person name="Poon T.W."/>
            <person name="Priest M."/>
            <person name="Roberts A."/>
            <person name="Saif S."/>
            <person name="Shea T."/>
            <person name="Sykes S."/>
            <person name="Wortman J."/>
            <person name="Nusbaum C."/>
            <person name="Birren B."/>
        </authorList>
    </citation>
    <scope>NUCLEOTIDE SEQUENCE [LARGE SCALE GENOMIC DNA]</scope>
    <source>
        <strain evidence="2">NJM9701</strain>
    </source>
</reference>
<gene>
    <name evidence="2" type="ORF">H310_15309</name>
</gene>
<dbReference type="RefSeq" id="XP_008881516.1">
    <property type="nucleotide sequence ID" value="XM_008883294.1"/>
</dbReference>
<dbReference type="VEuPathDB" id="FungiDB:H310_15309"/>
<sequence>MDRYCGAIKQKGSPVPVVYGFFDGTKLAVSRISSTGNGDNLQQQHPMASAFTSSVQWKGESTT</sequence>
<protein>
    <submittedName>
        <fullName evidence="2">Uncharacterized protein</fullName>
    </submittedName>
</protein>
<evidence type="ECO:0000256" key="1">
    <source>
        <dbReference type="SAM" id="MobiDB-lite"/>
    </source>
</evidence>
<proteinExistence type="predicted"/>
<dbReference type="AlphaFoldDB" id="A0A024T7M6"/>